<feature type="domain" description="Glycosyltransferase 2-like" evidence="1">
    <location>
        <begin position="5"/>
        <end position="127"/>
    </location>
</feature>
<dbReference type="Pfam" id="PF00535">
    <property type="entry name" value="Glycos_transf_2"/>
    <property type="match status" value="1"/>
</dbReference>
<dbReference type="Gene3D" id="3.90.550.10">
    <property type="entry name" value="Spore Coat Polysaccharide Biosynthesis Protein SpsA, Chain A"/>
    <property type="match status" value="1"/>
</dbReference>
<dbReference type="RefSeq" id="WP_109744048.1">
    <property type="nucleotide sequence ID" value="NZ_QGGO01000019.1"/>
</dbReference>
<dbReference type="GO" id="GO:0016740">
    <property type="term" value="F:transferase activity"/>
    <property type="evidence" value="ECO:0007669"/>
    <property type="project" value="UniProtKB-KW"/>
</dbReference>
<dbReference type="InterPro" id="IPR001173">
    <property type="entry name" value="Glyco_trans_2-like"/>
</dbReference>
<dbReference type="EMBL" id="QGGO01000019">
    <property type="protein sequence ID" value="PWK22639.1"/>
    <property type="molecule type" value="Genomic_DNA"/>
</dbReference>
<dbReference type="InterPro" id="IPR029044">
    <property type="entry name" value="Nucleotide-diphossugar_trans"/>
</dbReference>
<name>A0A316DZJ7_9BACT</name>
<gene>
    <name evidence="2" type="ORF">LV89_03351</name>
</gene>
<keyword evidence="2" id="KW-0808">Transferase</keyword>
<protein>
    <submittedName>
        <fullName evidence="2">Glycosyl transferase family 2</fullName>
    </submittedName>
</protein>
<evidence type="ECO:0000313" key="2">
    <source>
        <dbReference type="EMBL" id="PWK22639.1"/>
    </source>
</evidence>
<evidence type="ECO:0000313" key="3">
    <source>
        <dbReference type="Proteomes" id="UP000245489"/>
    </source>
</evidence>
<reference evidence="2 3" key="1">
    <citation type="submission" date="2018-05" db="EMBL/GenBank/DDBJ databases">
        <title>Genomic Encyclopedia of Archaeal and Bacterial Type Strains, Phase II (KMG-II): from individual species to whole genera.</title>
        <authorList>
            <person name="Goeker M."/>
        </authorList>
    </citation>
    <scope>NUCLEOTIDE SEQUENCE [LARGE SCALE GENOMIC DNA]</scope>
    <source>
        <strain evidence="2 3">DSM 22214</strain>
    </source>
</reference>
<dbReference type="OrthoDB" id="9815829at2"/>
<evidence type="ECO:0000259" key="1">
    <source>
        <dbReference type="Pfam" id="PF00535"/>
    </source>
</evidence>
<sequence length="259" mass="29940">MKHTFVVLAYKESVYLEECILSLINQTEKSTIIISTATPNSFIDSIAQKYNLSLAIRKGVPTIANDWTFAYAQATTKYITLAHQDDIYLPNYTQNLLQKASKYDTSIAFCNYYEIRNKQIVKTNLLLFIKRILLLSLGINYVGKSKINKWLCLAFGSPICCPSVMYNKEKLGEWQFDNHFKVNLDWNSWLRVAKMQGAFVYTNKALMYHRIHTQSATTANLDDNFRHKEDIEIFTSLWGKTIGNIISKFYANSYKSNEL</sequence>
<proteinExistence type="predicted"/>
<organism evidence="2 3">
    <name type="scientific">Arcicella aurantiaca</name>
    <dbReference type="NCBI Taxonomy" id="591202"/>
    <lineage>
        <taxon>Bacteria</taxon>
        <taxon>Pseudomonadati</taxon>
        <taxon>Bacteroidota</taxon>
        <taxon>Cytophagia</taxon>
        <taxon>Cytophagales</taxon>
        <taxon>Flectobacillaceae</taxon>
        <taxon>Arcicella</taxon>
    </lineage>
</organism>
<keyword evidence="3" id="KW-1185">Reference proteome</keyword>
<dbReference type="SUPFAM" id="SSF53448">
    <property type="entry name" value="Nucleotide-diphospho-sugar transferases"/>
    <property type="match status" value="1"/>
</dbReference>
<comment type="caution">
    <text evidence="2">The sequence shown here is derived from an EMBL/GenBank/DDBJ whole genome shotgun (WGS) entry which is preliminary data.</text>
</comment>
<dbReference type="Proteomes" id="UP000245489">
    <property type="component" value="Unassembled WGS sequence"/>
</dbReference>
<accession>A0A316DZJ7</accession>
<dbReference type="AlphaFoldDB" id="A0A316DZJ7"/>